<keyword evidence="5 9" id="KW-0653">Protein transport</keyword>
<evidence type="ECO:0000256" key="8">
    <source>
        <dbReference type="ARBA" id="ARBA00023136"/>
    </source>
</evidence>
<dbReference type="AlphaFoldDB" id="A0A2V4N240"/>
<feature type="transmembrane region" description="Helical" evidence="9">
    <location>
        <begin position="89"/>
        <end position="110"/>
    </location>
</feature>
<dbReference type="PANTHER" id="PTHR33910:SF1">
    <property type="entry name" value="PROTEIN TRANSLOCASE SUBUNIT SECE"/>
    <property type="match status" value="1"/>
</dbReference>
<dbReference type="Gene3D" id="1.20.5.1030">
    <property type="entry name" value="Preprotein translocase secy subunit"/>
    <property type="match status" value="1"/>
</dbReference>
<keyword evidence="12" id="KW-1185">Reference proteome</keyword>
<dbReference type="GO" id="GO:0043952">
    <property type="term" value="P:protein transport by the Sec complex"/>
    <property type="evidence" value="ECO:0007669"/>
    <property type="project" value="UniProtKB-UniRule"/>
</dbReference>
<comment type="subunit">
    <text evidence="9">Component of the Sec protein translocase complex. Heterotrimer consisting of SecY, SecE and SecG subunits. The heterotrimers can form oligomers, although 1 heterotrimer is thought to be able to translocate proteins. Interacts with the ribosome. Interacts with SecDF, and other proteins may be involved. Interacts with SecA.</text>
</comment>
<dbReference type="Proteomes" id="UP000248039">
    <property type="component" value="Unassembled WGS sequence"/>
</dbReference>
<dbReference type="EMBL" id="PYBW01000053">
    <property type="protein sequence ID" value="PYC78010.1"/>
    <property type="molecule type" value="Genomic_DNA"/>
</dbReference>
<keyword evidence="4 9" id="KW-0812">Transmembrane</keyword>
<evidence type="ECO:0000256" key="4">
    <source>
        <dbReference type="ARBA" id="ARBA00022692"/>
    </source>
</evidence>
<sequence length="123" mass="13487">MTETTGSTATPESGNPEDATPVDGAAEGTNEGDKTLSRRERKRANREAGGEGGKSGKRAKRGLFSRIGLYYRQIIAELRKVVWPTRNELMNYTTVVVTFVVVMIALVATLDWGFAKASFWIFG</sequence>
<reference evidence="11 12" key="1">
    <citation type="submission" date="2018-03" db="EMBL/GenBank/DDBJ databases">
        <title>Bioinformatic expansion and discovery of thiopeptide antibiotics.</title>
        <authorList>
            <person name="Schwalen C.J."/>
            <person name="Hudson G.A."/>
            <person name="Mitchell D.A."/>
        </authorList>
    </citation>
    <scope>NUCLEOTIDE SEQUENCE [LARGE SCALE GENOMIC DNA]</scope>
    <source>
        <strain evidence="11 12">ATCC 21389</strain>
    </source>
</reference>
<keyword evidence="8 9" id="KW-0472">Membrane</keyword>
<dbReference type="GO" id="GO:0008320">
    <property type="term" value="F:protein transmembrane transporter activity"/>
    <property type="evidence" value="ECO:0007669"/>
    <property type="project" value="UniProtKB-UniRule"/>
</dbReference>
<dbReference type="PANTHER" id="PTHR33910">
    <property type="entry name" value="PROTEIN TRANSLOCASE SUBUNIT SECE"/>
    <property type="match status" value="1"/>
</dbReference>
<dbReference type="NCBIfam" id="TIGR00964">
    <property type="entry name" value="secE_bact"/>
    <property type="match status" value="1"/>
</dbReference>
<gene>
    <name evidence="9" type="primary">secE</name>
    <name evidence="11" type="ORF">C7C46_16855</name>
</gene>
<dbReference type="InterPro" id="IPR001901">
    <property type="entry name" value="Translocase_SecE/Sec61-g"/>
</dbReference>
<evidence type="ECO:0000256" key="9">
    <source>
        <dbReference type="HAMAP-Rule" id="MF_00422"/>
    </source>
</evidence>
<dbReference type="InterPro" id="IPR038379">
    <property type="entry name" value="SecE_sf"/>
</dbReference>
<dbReference type="HAMAP" id="MF_00422">
    <property type="entry name" value="SecE"/>
    <property type="match status" value="1"/>
</dbReference>
<keyword evidence="2 9" id="KW-0813">Transport</keyword>
<keyword evidence="6 9" id="KW-1133">Transmembrane helix</keyword>
<dbReference type="InterPro" id="IPR005807">
    <property type="entry name" value="SecE_bac"/>
</dbReference>
<evidence type="ECO:0000313" key="12">
    <source>
        <dbReference type="Proteomes" id="UP000248039"/>
    </source>
</evidence>
<dbReference type="PROSITE" id="PS01067">
    <property type="entry name" value="SECE_SEC61G"/>
    <property type="match status" value="1"/>
</dbReference>
<name>A0A2V4N240_9ACTN</name>
<evidence type="ECO:0000256" key="7">
    <source>
        <dbReference type="ARBA" id="ARBA00023010"/>
    </source>
</evidence>
<proteinExistence type="inferred from homology"/>
<dbReference type="OrthoDB" id="9805743at2"/>
<comment type="subcellular location">
    <subcellularLocation>
        <location evidence="9">Cell membrane</location>
        <topology evidence="9">Single-pass membrane protein</topology>
    </subcellularLocation>
    <subcellularLocation>
        <location evidence="1">Membrane</location>
    </subcellularLocation>
</comment>
<dbReference type="GO" id="GO:0005886">
    <property type="term" value="C:plasma membrane"/>
    <property type="evidence" value="ECO:0007669"/>
    <property type="project" value="UniProtKB-SubCell"/>
</dbReference>
<evidence type="ECO:0000256" key="10">
    <source>
        <dbReference type="SAM" id="MobiDB-lite"/>
    </source>
</evidence>
<comment type="function">
    <text evidence="9">Essential subunit of the Sec protein translocation channel SecYEG. Clamps together the 2 halves of SecY. May contact the channel plug during translocation.</text>
</comment>
<dbReference type="Pfam" id="PF00584">
    <property type="entry name" value="SecE"/>
    <property type="match status" value="1"/>
</dbReference>
<dbReference type="GO" id="GO:0065002">
    <property type="term" value="P:intracellular protein transmembrane transport"/>
    <property type="evidence" value="ECO:0007669"/>
    <property type="project" value="UniProtKB-UniRule"/>
</dbReference>
<dbReference type="GO" id="GO:0009306">
    <property type="term" value="P:protein secretion"/>
    <property type="evidence" value="ECO:0007669"/>
    <property type="project" value="UniProtKB-UniRule"/>
</dbReference>
<comment type="similarity">
    <text evidence="9">Belongs to the SecE/SEC61-gamma family.</text>
</comment>
<feature type="region of interest" description="Disordered" evidence="10">
    <location>
        <begin position="1"/>
        <end position="58"/>
    </location>
</feature>
<evidence type="ECO:0000256" key="5">
    <source>
        <dbReference type="ARBA" id="ARBA00022927"/>
    </source>
</evidence>
<evidence type="ECO:0000313" key="11">
    <source>
        <dbReference type="EMBL" id="PYC78010.1"/>
    </source>
</evidence>
<keyword evidence="7 9" id="KW-0811">Translocation</keyword>
<feature type="compositionally biased region" description="Polar residues" evidence="10">
    <location>
        <begin position="1"/>
        <end position="13"/>
    </location>
</feature>
<comment type="caution">
    <text evidence="11">The sequence shown here is derived from an EMBL/GenBank/DDBJ whole genome shotgun (WGS) entry which is preliminary data.</text>
</comment>
<evidence type="ECO:0000256" key="1">
    <source>
        <dbReference type="ARBA" id="ARBA00004370"/>
    </source>
</evidence>
<keyword evidence="3 9" id="KW-1003">Cell membrane</keyword>
<protein>
    <recommendedName>
        <fullName evidence="9">Protein translocase subunit SecE</fullName>
    </recommendedName>
</protein>
<accession>A0A2V4N240</accession>
<evidence type="ECO:0000256" key="2">
    <source>
        <dbReference type="ARBA" id="ARBA00022448"/>
    </source>
</evidence>
<evidence type="ECO:0000256" key="6">
    <source>
        <dbReference type="ARBA" id="ARBA00022989"/>
    </source>
</evidence>
<dbReference type="GO" id="GO:0006605">
    <property type="term" value="P:protein targeting"/>
    <property type="evidence" value="ECO:0007669"/>
    <property type="project" value="UniProtKB-UniRule"/>
</dbReference>
<organism evidence="11 12">
    <name type="scientific">Streptomyces tateyamensis</name>
    <dbReference type="NCBI Taxonomy" id="565073"/>
    <lineage>
        <taxon>Bacteria</taxon>
        <taxon>Bacillati</taxon>
        <taxon>Actinomycetota</taxon>
        <taxon>Actinomycetes</taxon>
        <taxon>Kitasatosporales</taxon>
        <taxon>Streptomycetaceae</taxon>
        <taxon>Streptomyces</taxon>
    </lineage>
</organism>
<dbReference type="RefSeq" id="WP_110670485.1">
    <property type="nucleotide sequence ID" value="NZ_PYBW01000053.1"/>
</dbReference>
<evidence type="ECO:0000256" key="3">
    <source>
        <dbReference type="ARBA" id="ARBA00022475"/>
    </source>
</evidence>